<dbReference type="SUPFAM" id="SSF52200">
    <property type="entry name" value="Toll/Interleukin receptor TIR domain"/>
    <property type="match status" value="1"/>
</dbReference>
<gene>
    <name evidence="2" type="ORF">CJ232_00020</name>
</gene>
<dbReference type="RefSeq" id="WP_102187481.1">
    <property type="nucleotide sequence ID" value="NZ_PNGI01000001.1"/>
</dbReference>
<dbReference type="Gene3D" id="3.40.50.11200">
    <property type="match status" value="1"/>
</dbReference>
<dbReference type="Proteomes" id="UP000235661">
    <property type="component" value="Unassembled WGS sequence"/>
</dbReference>
<evidence type="ECO:0000313" key="2">
    <source>
        <dbReference type="EMBL" id="PMC11180.1"/>
    </source>
</evidence>
<organism evidence="2 3">
    <name type="scientific">Hoylesella timonensis</name>
    <dbReference type="NCBI Taxonomy" id="386414"/>
    <lineage>
        <taxon>Bacteria</taxon>
        <taxon>Pseudomonadati</taxon>
        <taxon>Bacteroidota</taxon>
        <taxon>Bacteroidia</taxon>
        <taxon>Bacteroidales</taxon>
        <taxon>Prevotellaceae</taxon>
        <taxon>Hoylesella</taxon>
    </lineage>
</organism>
<reference evidence="2 3" key="1">
    <citation type="submission" date="2017-09" db="EMBL/GenBank/DDBJ databases">
        <title>Bacterial strain isolated from the female urinary microbiota.</title>
        <authorList>
            <person name="Thomas-White K."/>
            <person name="Kumar N."/>
            <person name="Forster S."/>
            <person name="Putonti C."/>
            <person name="Lawley T."/>
            <person name="Wolfe A.J."/>
        </authorList>
    </citation>
    <scope>NUCLEOTIDE SEQUENCE [LARGE SCALE GENOMIC DNA]</scope>
    <source>
        <strain evidence="2 3">UMB0818</strain>
    </source>
</reference>
<feature type="domain" description="Thoeris protein ThsB TIR-like" evidence="1">
    <location>
        <begin position="6"/>
        <end position="106"/>
    </location>
</feature>
<name>A0A2N6Q847_9BACT</name>
<dbReference type="EMBL" id="PNGI01000001">
    <property type="protein sequence ID" value="PMC11180.1"/>
    <property type="molecule type" value="Genomic_DNA"/>
</dbReference>
<evidence type="ECO:0000313" key="3">
    <source>
        <dbReference type="Proteomes" id="UP000235661"/>
    </source>
</evidence>
<dbReference type="AlphaFoldDB" id="A0A2N6Q847"/>
<dbReference type="Pfam" id="PF08937">
    <property type="entry name" value="ThsB_TIR"/>
    <property type="match status" value="1"/>
</dbReference>
<proteinExistence type="predicted"/>
<accession>A0A2N6Q847</accession>
<evidence type="ECO:0000259" key="1">
    <source>
        <dbReference type="Pfam" id="PF08937"/>
    </source>
</evidence>
<dbReference type="InterPro" id="IPR015032">
    <property type="entry name" value="ThsB__TIR-like_domain"/>
</dbReference>
<protein>
    <recommendedName>
        <fullName evidence="1">Thoeris protein ThsB TIR-like domain-containing protein</fullName>
    </recommendedName>
</protein>
<dbReference type="InterPro" id="IPR035897">
    <property type="entry name" value="Toll_tir_struct_dom_sf"/>
</dbReference>
<comment type="caution">
    <text evidence="2">The sequence shown here is derived from an EMBL/GenBank/DDBJ whole genome shotgun (WGS) entry which is preliminary data.</text>
</comment>
<sequence>MAHKTFISYKYSEAQSLRDKIIGALGDDAKYYQGETSDSPDLTDTSTENIKKNLKDMMFDTSVTIVIISPNMKESNWIDWEIEYCLKKISRKDRTSQRDGVVGVIMKSNGGYDWFKQIQTNSDGCRVRTYKTEKVFDIINNNRFNQNPQQYSCNVCKCIDALTGSYIAFVEEDDFLKNPQLYIDNAYDKSENDASGYDISPTR</sequence>